<feature type="compositionally biased region" description="Basic and acidic residues" evidence="1">
    <location>
        <begin position="74"/>
        <end position="83"/>
    </location>
</feature>
<gene>
    <name evidence="3" type="ORF">TPAR_08721</name>
</gene>
<feature type="chain" id="PRO_5015553947" evidence="2">
    <location>
        <begin position="22"/>
        <end position="83"/>
    </location>
</feature>
<protein>
    <submittedName>
        <fullName evidence="3">Uncharacterized protein</fullName>
    </submittedName>
</protein>
<feature type="region of interest" description="Disordered" evidence="1">
    <location>
        <begin position="63"/>
        <end position="83"/>
    </location>
</feature>
<reference evidence="3 4" key="1">
    <citation type="submission" date="2018-01" db="EMBL/GenBank/DDBJ databases">
        <title>Harnessing the power of phylogenomics to disentangle the directionality and signatures of interkingdom host jumping in the parasitic fungal genus Tolypocladium.</title>
        <authorList>
            <person name="Quandt C.A."/>
            <person name="Patterson W."/>
            <person name="Spatafora J.W."/>
        </authorList>
    </citation>
    <scope>NUCLEOTIDE SEQUENCE [LARGE SCALE GENOMIC DNA]</scope>
    <source>
        <strain evidence="3 4">NRBC 100945</strain>
    </source>
</reference>
<accession>A0A2S4KLN2</accession>
<feature type="signal peptide" evidence="2">
    <location>
        <begin position="1"/>
        <end position="21"/>
    </location>
</feature>
<proteinExistence type="predicted"/>
<dbReference type="EMBL" id="PKSG01001104">
    <property type="protein sequence ID" value="POR31091.1"/>
    <property type="molecule type" value="Genomic_DNA"/>
</dbReference>
<evidence type="ECO:0000256" key="1">
    <source>
        <dbReference type="SAM" id="MobiDB-lite"/>
    </source>
</evidence>
<keyword evidence="4" id="KW-1185">Reference proteome</keyword>
<organism evidence="3 4">
    <name type="scientific">Tolypocladium paradoxum</name>
    <dbReference type="NCBI Taxonomy" id="94208"/>
    <lineage>
        <taxon>Eukaryota</taxon>
        <taxon>Fungi</taxon>
        <taxon>Dikarya</taxon>
        <taxon>Ascomycota</taxon>
        <taxon>Pezizomycotina</taxon>
        <taxon>Sordariomycetes</taxon>
        <taxon>Hypocreomycetidae</taxon>
        <taxon>Hypocreales</taxon>
        <taxon>Ophiocordycipitaceae</taxon>
        <taxon>Tolypocladium</taxon>
    </lineage>
</organism>
<comment type="caution">
    <text evidence="3">The sequence shown here is derived from an EMBL/GenBank/DDBJ whole genome shotgun (WGS) entry which is preliminary data.</text>
</comment>
<dbReference type="Proteomes" id="UP000237481">
    <property type="component" value="Unassembled WGS sequence"/>
</dbReference>
<evidence type="ECO:0000256" key="2">
    <source>
        <dbReference type="SAM" id="SignalP"/>
    </source>
</evidence>
<name>A0A2S4KLN2_9HYPO</name>
<evidence type="ECO:0000313" key="4">
    <source>
        <dbReference type="Proteomes" id="UP000237481"/>
    </source>
</evidence>
<sequence>MVSSLRVVATAALAFAGEALAKKFSLVHSYNSTNFFEETPTETAGMSAIWTSRPPSLLLTAEEQEPTEELGNLEGKDSHDELG</sequence>
<dbReference type="AlphaFoldDB" id="A0A2S4KLN2"/>
<evidence type="ECO:0000313" key="3">
    <source>
        <dbReference type="EMBL" id="POR31091.1"/>
    </source>
</evidence>
<keyword evidence="2" id="KW-0732">Signal</keyword>